<dbReference type="PANTHER" id="PTHR22916:SF3">
    <property type="entry name" value="UDP-GLCNAC:BETAGAL BETA-1,3-N-ACETYLGLUCOSAMINYLTRANSFERASE-LIKE PROTEIN 1"/>
    <property type="match status" value="1"/>
</dbReference>
<dbReference type="GO" id="GO:0016758">
    <property type="term" value="F:hexosyltransferase activity"/>
    <property type="evidence" value="ECO:0007669"/>
    <property type="project" value="UniProtKB-ARBA"/>
</dbReference>
<feature type="domain" description="Glycosyltransferase 2-like" evidence="1">
    <location>
        <begin position="6"/>
        <end position="135"/>
    </location>
</feature>
<sequence>MNNKVSIITPCYNSEKFLYDVYNSLCCQTFKNFEWIVVNDASNDSTNDIIVSFIKESKLDILYIINDKNEGVSSSRNKGLDLATGDYICFLDSDDIWLENKLWVQLDFMTKNNLYISYMDYNQVNANLGFVKKIISPNECNFQRLLKSNVIGNLTCMFKSDIAKNIRFVNHGHEDYIFWLSILNLGYKAHKVVSNSILCHHQVYQGSLSSNKYKAAKWQWSIYRNILKLSTLKSVYYFIHYAMNGIVKHM</sequence>
<evidence type="ECO:0000313" key="2">
    <source>
        <dbReference type="EMBL" id="KDB46769.1"/>
    </source>
</evidence>
<dbReference type="PANTHER" id="PTHR22916">
    <property type="entry name" value="GLYCOSYLTRANSFERASE"/>
    <property type="match status" value="1"/>
</dbReference>
<dbReference type="Pfam" id="PF00535">
    <property type="entry name" value="Glycos_transf_2"/>
    <property type="match status" value="1"/>
</dbReference>
<dbReference type="GeneID" id="66618433"/>
<dbReference type="EMBL" id="JDSO01000095">
    <property type="protein sequence ID" value="KDB46769.1"/>
    <property type="molecule type" value="Genomic_DNA"/>
</dbReference>
<evidence type="ECO:0000313" key="3">
    <source>
        <dbReference type="Proteomes" id="UP000027036"/>
    </source>
</evidence>
<dbReference type="AlphaFoldDB" id="A0A836MCL4"/>
<protein>
    <submittedName>
        <fullName evidence="2">Glycosyl transferase</fullName>
    </submittedName>
</protein>
<keyword evidence="2" id="KW-0808">Transferase</keyword>
<reference evidence="2 3" key="1">
    <citation type="submission" date="2014-02" db="EMBL/GenBank/DDBJ databases">
        <title>Comparative genomics of Haemophilus parasuis isolated from pig lungs.</title>
        <authorList>
            <person name="Kittichotirat W."/>
            <person name="Bumgarner R.E."/>
            <person name="Lawrence P."/>
        </authorList>
    </citation>
    <scope>NUCLEOTIDE SEQUENCE [LARGE SCALE GENOMIC DNA]</scope>
    <source>
        <strain evidence="2 3">HPS10</strain>
    </source>
</reference>
<organism evidence="2 3">
    <name type="scientific">Glaesserella parasuis HPS10</name>
    <dbReference type="NCBI Taxonomy" id="1450514"/>
    <lineage>
        <taxon>Bacteria</taxon>
        <taxon>Pseudomonadati</taxon>
        <taxon>Pseudomonadota</taxon>
        <taxon>Gammaproteobacteria</taxon>
        <taxon>Pasteurellales</taxon>
        <taxon>Pasteurellaceae</taxon>
        <taxon>Glaesserella</taxon>
    </lineage>
</organism>
<dbReference type="RefSeq" id="WP_035493560.1">
    <property type="nucleotide sequence ID" value="NZ_JDSO01000095.1"/>
</dbReference>
<accession>A0A836MCL4</accession>
<name>A0A836MCL4_GLAPU</name>
<gene>
    <name evidence="2" type="ORF">HPS10_07390</name>
</gene>
<evidence type="ECO:0000259" key="1">
    <source>
        <dbReference type="Pfam" id="PF00535"/>
    </source>
</evidence>
<comment type="caution">
    <text evidence="2">The sequence shown here is derived from an EMBL/GenBank/DDBJ whole genome shotgun (WGS) entry which is preliminary data.</text>
</comment>
<proteinExistence type="predicted"/>
<dbReference type="Proteomes" id="UP000027036">
    <property type="component" value="Unassembled WGS sequence"/>
</dbReference>
<dbReference type="SUPFAM" id="SSF53448">
    <property type="entry name" value="Nucleotide-diphospho-sugar transferases"/>
    <property type="match status" value="1"/>
</dbReference>
<dbReference type="Gene3D" id="3.90.550.10">
    <property type="entry name" value="Spore Coat Polysaccharide Biosynthesis Protein SpsA, Chain A"/>
    <property type="match status" value="1"/>
</dbReference>
<dbReference type="CDD" id="cd00761">
    <property type="entry name" value="Glyco_tranf_GTA_type"/>
    <property type="match status" value="1"/>
</dbReference>
<dbReference type="InterPro" id="IPR029044">
    <property type="entry name" value="Nucleotide-diphossugar_trans"/>
</dbReference>
<dbReference type="InterPro" id="IPR001173">
    <property type="entry name" value="Glyco_trans_2-like"/>
</dbReference>